<accession>A0A655JHH1</accession>
<dbReference type="Proteomes" id="UP000045842">
    <property type="component" value="Unassembled WGS sequence"/>
</dbReference>
<feature type="region of interest" description="Disordered" evidence="1">
    <location>
        <begin position="1"/>
        <end position="68"/>
    </location>
</feature>
<name>A0A655JHH1_MYCTX</name>
<sequence>MITAPSAPVTMYGSPIGRQPCDTTETLCAPGRRTPTSPEVSTSRSRNSRVSPRRRPPLTTPPTTVVPGRSVLRCSMSRFDGNEYGSGSSRCKSCAVRSKRSQQVHGLVGV</sequence>
<dbReference type="EMBL" id="CSAD01001180">
    <property type="protein sequence ID" value="COW93785.1"/>
    <property type="molecule type" value="Genomic_DNA"/>
</dbReference>
<gene>
    <name evidence="2" type="ORF">ERS007679_04492</name>
</gene>
<proteinExistence type="predicted"/>
<reference evidence="2 3" key="1">
    <citation type="submission" date="2015-03" db="EMBL/GenBank/DDBJ databases">
        <authorList>
            <consortium name="Pathogen Informatics"/>
        </authorList>
    </citation>
    <scope>NUCLEOTIDE SEQUENCE [LARGE SCALE GENOMIC DNA]</scope>
    <source>
        <strain evidence="2 3">G09801536</strain>
    </source>
</reference>
<feature type="compositionally biased region" description="Low complexity" evidence="1">
    <location>
        <begin position="40"/>
        <end position="50"/>
    </location>
</feature>
<evidence type="ECO:0000313" key="2">
    <source>
        <dbReference type="EMBL" id="COW93785.1"/>
    </source>
</evidence>
<organism evidence="2 3">
    <name type="scientific">Mycobacterium tuberculosis</name>
    <dbReference type="NCBI Taxonomy" id="1773"/>
    <lineage>
        <taxon>Bacteria</taxon>
        <taxon>Bacillati</taxon>
        <taxon>Actinomycetota</taxon>
        <taxon>Actinomycetes</taxon>
        <taxon>Mycobacteriales</taxon>
        <taxon>Mycobacteriaceae</taxon>
        <taxon>Mycobacterium</taxon>
        <taxon>Mycobacterium tuberculosis complex</taxon>
    </lineage>
</organism>
<dbReference type="AlphaFoldDB" id="A0A655JHH1"/>
<evidence type="ECO:0000313" key="3">
    <source>
        <dbReference type="Proteomes" id="UP000045842"/>
    </source>
</evidence>
<evidence type="ECO:0000256" key="1">
    <source>
        <dbReference type="SAM" id="MobiDB-lite"/>
    </source>
</evidence>
<protein>
    <submittedName>
        <fullName evidence="2">Uncharacterized protein</fullName>
    </submittedName>
</protein>